<keyword evidence="10" id="KW-0746">Sphingolipid metabolism</keyword>
<dbReference type="EMBL" id="KV744921">
    <property type="protein sequence ID" value="OCK81433.1"/>
    <property type="molecule type" value="Genomic_DNA"/>
</dbReference>
<feature type="transmembrane region" description="Helical" evidence="17">
    <location>
        <begin position="382"/>
        <end position="403"/>
    </location>
</feature>
<evidence type="ECO:0000256" key="2">
    <source>
        <dbReference type="ARBA" id="ARBA00004760"/>
    </source>
</evidence>
<dbReference type="InterPro" id="IPR018506">
    <property type="entry name" value="Cyt_B5_heme-BS"/>
</dbReference>
<dbReference type="PIRSF" id="PIRSF015921">
    <property type="entry name" value="FA_sphinglp_des"/>
    <property type="match status" value="1"/>
</dbReference>
<dbReference type="InterPro" id="IPR012171">
    <property type="entry name" value="Fatty_acid_desaturase"/>
</dbReference>
<comment type="subcellular location">
    <subcellularLocation>
        <location evidence="1">Membrane</location>
        <topology evidence="1">Multi-pass membrane protein</topology>
    </subcellularLocation>
</comment>
<evidence type="ECO:0000259" key="18">
    <source>
        <dbReference type="PROSITE" id="PS50255"/>
    </source>
</evidence>
<keyword evidence="7" id="KW-0349">Heme</keyword>
<dbReference type="Gene3D" id="3.10.120.10">
    <property type="entry name" value="Cytochrome b5-like heme/steroid binding domain"/>
    <property type="match status" value="1"/>
</dbReference>
<keyword evidence="12" id="KW-0560">Oxidoreductase</keyword>
<evidence type="ECO:0000256" key="14">
    <source>
        <dbReference type="ARBA" id="ARBA00023098"/>
    </source>
</evidence>
<dbReference type="AlphaFoldDB" id="A0A8E2ED90"/>
<feature type="transmembrane region" description="Helical" evidence="17">
    <location>
        <begin position="300"/>
        <end position="322"/>
    </location>
</feature>
<dbReference type="UniPathway" id="UPA00222"/>
<dbReference type="OrthoDB" id="260091at2759"/>
<dbReference type="GO" id="GO:0046872">
    <property type="term" value="F:metal ion binding"/>
    <property type="evidence" value="ECO:0007669"/>
    <property type="project" value="UniProtKB-KW"/>
</dbReference>
<feature type="compositionally biased region" description="Low complexity" evidence="16">
    <location>
        <begin position="115"/>
        <end position="127"/>
    </location>
</feature>
<feature type="transmembrane region" description="Helical" evidence="17">
    <location>
        <begin position="415"/>
        <end position="437"/>
    </location>
</feature>
<evidence type="ECO:0000313" key="20">
    <source>
        <dbReference type="Proteomes" id="UP000250266"/>
    </source>
</evidence>
<dbReference type="PROSITE" id="PS50255">
    <property type="entry name" value="CYTOCHROME_B5_2"/>
    <property type="match status" value="1"/>
</dbReference>
<evidence type="ECO:0000256" key="3">
    <source>
        <dbReference type="ARBA" id="ARBA00004991"/>
    </source>
</evidence>
<reference evidence="19 20" key="1">
    <citation type="journal article" date="2016" name="Nat. Commun.">
        <title>Ectomycorrhizal ecology is imprinted in the genome of the dominant symbiotic fungus Cenococcum geophilum.</title>
        <authorList>
            <consortium name="DOE Joint Genome Institute"/>
            <person name="Peter M."/>
            <person name="Kohler A."/>
            <person name="Ohm R.A."/>
            <person name="Kuo A."/>
            <person name="Krutzmann J."/>
            <person name="Morin E."/>
            <person name="Arend M."/>
            <person name="Barry K.W."/>
            <person name="Binder M."/>
            <person name="Choi C."/>
            <person name="Clum A."/>
            <person name="Copeland A."/>
            <person name="Grisel N."/>
            <person name="Haridas S."/>
            <person name="Kipfer T."/>
            <person name="LaButti K."/>
            <person name="Lindquist E."/>
            <person name="Lipzen A."/>
            <person name="Maire R."/>
            <person name="Meier B."/>
            <person name="Mihaltcheva S."/>
            <person name="Molinier V."/>
            <person name="Murat C."/>
            <person name="Poggeler S."/>
            <person name="Quandt C.A."/>
            <person name="Sperisen C."/>
            <person name="Tritt A."/>
            <person name="Tisserant E."/>
            <person name="Crous P.W."/>
            <person name="Henrissat B."/>
            <person name="Nehls U."/>
            <person name="Egli S."/>
            <person name="Spatafora J.W."/>
            <person name="Grigoriev I.V."/>
            <person name="Martin F.M."/>
        </authorList>
    </citation>
    <scope>NUCLEOTIDE SEQUENCE [LARGE SCALE GENOMIC DNA]</scope>
    <source>
        <strain evidence="19 20">CBS 459.81</strain>
    </source>
</reference>
<dbReference type="GO" id="GO:0016020">
    <property type="term" value="C:membrane"/>
    <property type="evidence" value="ECO:0007669"/>
    <property type="project" value="UniProtKB-SubCell"/>
</dbReference>
<dbReference type="GO" id="GO:0016717">
    <property type="term" value="F:oxidoreductase activity, acting on paired donors, with oxidation of a pair of donors resulting in the reduction of molecular oxygen to two molecules of water"/>
    <property type="evidence" value="ECO:0007669"/>
    <property type="project" value="TreeGrafter"/>
</dbReference>
<comment type="similarity">
    <text evidence="4">Belongs to the fatty acid desaturase type 1 family.</text>
</comment>
<name>A0A8E2ED90_9PEZI</name>
<dbReference type="PROSITE" id="PS00191">
    <property type="entry name" value="CYTOCHROME_B5_1"/>
    <property type="match status" value="1"/>
</dbReference>
<organism evidence="19 20">
    <name type="scientific">Lepidopterella palustris CBS 459.81</name>
    <dbReference type="NCBI Taxonomy" id="1314670"/>
    <lineage>
        <taxon>Eukaryota</taxon>
        <taxon>Fungi</taxon>
        <taxon>Dikarya</taxon>
        <taxon>Ascomycota</taxon>
        <taxon>Pezizomycotina</taxon>
        <taxon>Dothideomycetes</taxon>
        <taxon>Pleosporomycetidae</taxon>
        <taxon>Mytilinidiales</taxon>
        <taxon>Argynnaceae</taxon>
        <taxon>Lepidopterella</taxon>
    </lineage>
</organism>
<dbReference type="EC" id="1.14.19.18" evidence="5"/>
<dbReference type="PANTHER" id="PTHR19353:SF30">
    <property type="entry name" value="DELTA 8-(E)-SPHINGOLIPID DESATURASE"/>
    <property type="match status" value="1"/>
</dbReference>
<dbReference type="Proteomes" id="UP000250266">
    <property type="component" value="Unassembled WGS sequence"/>
</dbReference>
<feature type="region of interest" description="Disordered" evidence="16">
    <location>
        <begin position="84"/>
        <end position="141"/>
    </location>
</feature>
<evidence type="ECO:0000256" key="4">
    <source>
        <dbReference type="ARBA" id="ARBA00009295"/>
    </source>
</evidence>
<evidence type="ECO:0000256" key="7">
    <source>
        <dbReference type="ARBA" id="ARBA00022617"/>
    </source>
</evidence>
<evidence type="ECO:0000256" key="5">
    <source>
        <dbReference type="ARBA" id="ARBA00012019"/>
    </source>
</evidence>
<dbReference type="InterPro" id="IPR036400">
    <property type="entry name" value="Cyt_B5-like_heme/steroid_sf"/>
</dbReference>
<dbReference type="GO" id="GO:0020037">
    <property type="term" value="F:heme binding"/>
    <property type="evidence" value="ECO:0007669"/>
    <property type="project" value="InterPro"/>
</dbReference>
<evidence type="ECO:0000256" key="17">
    <source>
        <dbReference type="SAM" id="Phobius"/>
    </source>
</evidence>
<keyword evidence="15 17" id="KW-0472">Membrane</keyword>
<dbReference type="GO" id="GO:0006665">
    <property type="term" value="P:sphingolipid metabolic process"/>
    <property type="evidence" value="ECO:0007669"/>
    <property type="project" value="UniProtKB-UniPathway"/>
</dbReference>
<dbReference type="InterPro" id="IPR005804">
    <property type="entry name" value="FA_desaturase_dom"/>
</dbReference>
<dbReference type="PANTHER" id="PTHR19353">
    <property type="entry name" value="FATTY ACID DESATURASE 2"/>
    <property type="match status" value="1"/>
</dbReference>
<feature type="transmembrane region" description="Helical" evidence="17">
    <location>
        <begin position="254"/>
        <end position="280"/>
    </location>
</feature>
<protein>
    <recommendedName>
        <fullName evidence="6">Delta 8-(E)-sphingolipid desaturase</fullName>
        <ecNumber evidence="5">1.14.19.18</ecNumber>
    </recommendedName>
</protein>
<keyword evidence="9" id="KW-0479">Metal-binding</keyword>
<evidence type="ECO:0000256" key="10">
    <source>
        <dbReference type="ARBA" id="ARBA00022919"/>
    </source>
</evidence>
<gene>
    <name evidence="19" type="ORF">K432DRAFT_326328</name>
</gene>
<evidence type="ECO:0000313" key="19">
    <source>
        <dbReference type="EMBL" id="OCK81433.1"/>
    </source>
</evidence>
<evidence type="ECO:0000256" key="16">
    <source>
        <dbReference type="SAM" id="MobiDB-lite"/>
    </source>
</evidence>
<evidence type="ECO:0000256" key="13">
    <source>
        <dbReference type="ARBA" id="ARBA00023004"/>
    </source>
</evidence>
<dbReference type="Pfam" id="PF00487">
    <property type="entry name" value="FA_desaturase"/>
    <property type="match status" value="1"/>
</dbReference>
<dbReference type="SUPFAM" id="SSF55856">
    <property type="entry name" value="Cytochrome b5-like heme/steroid binding domain"/>
    <property type="match status" value="1"/>
</dbReference>
<comment type="pathway">
    <text evidence="2">Lipid metabolism; sphingolipid metabolism.</text>
</comment>
<dbReference type="SMART" id="SM01117">
    <property type="entry name" value="Cyt-b5"/>
    <property type="match status" value="1"/>
</dbReference>
<dbReference type="InterPro" id="IPR001199">
    <property type="entry name" value="Cyt_B5-like_heme/steroid-bd"/>
</dbReference>
<keyword evidence="14" id="KW-0443">Lipid metabolism</keyword>
<keyword evidence="13" id="KW-0408">Iron</keyword>
<keyword evidence="8 17" id="KW-0812">Transmembrane</keyword>
<keyword evidence="20" id="KW-1185">Reference proteome</keyword>
<evidence type="ECO:0000256" key="9">
    <source>
        <dbReference type="ARBA" id="ARBA00022723"/>
    </source>
</evidence>
<comment type="pathway">
    <text evidence="3">Sphingolipid metabolism.</text>
</comment>
<accession>A0A8E2ED90</accession>
<evidence type="ECO:0000256" key="15">
    <source>
        <dbReference type="ARBA" id="ARBA00023136"/>
    </source>
</evidence>
<dbReference type="Pfam" id="PF00173">
    <property type="entry name" value="Cyt-b5"/>
    <property type="match status" value="1"/>
</dbReference>
<evidence type="ECO:0000256" key="8">
    <source>
        <dbReference type="ARBA" id="ARBA00022692"/>
    </source>
</evidence>
<sequence>MDRDRIISPREIENFIADGQLIVIFEGDVLKLNGFLNKHPGGHLAILHMVGRDATDEMKAYHFPATIKLMKAYRIGRIPSQPWTNLEPPLRGGVYGENTNVDTEKSDRDEESAQSSTLPSLTTSSSSEDGEWDLEPEKDQETCTATVVEQLMREKEDLPLICTHRITFAAAIEEEEQYAPKSPILGVTKNLSRPAYMAAMEQKEIADGIRAYPSVDVGTQRAIAMEYQALHDRLEMEGFYQCRYSEYGKEMIRWTILFSSFLFLLNAKWYLASAILLGMFWQQIMFTAHDAGHRGITGNFITDTIIGAFVADFCCGLSIGWWKSSHNVHHLITNMPEHDPDLQNVPLFATSPTYFKSIFSSFYDFTFVWDSTADFLVPYQKYTYYPVMAIARFNLYLLSWLHLLSPRSQCLGSAWWTRHVELAFMACYWFLFGYCLLWRTIPSWTLRVSFVLISHTVTMLLHVQITLSHWGTSTADLGPTESFAQRQLRTTMDVDCPPWLDWLHGGLQFQAVHHLFPRVPRHNLRALQVLVREFCKKTQIEYQCHGFIDGNKIVLGRLEEVGKMVETLVKCQTHMAETGESGLH</sequence>
<keyword evidence="11 17" id="KW-1133">Transmembrane helix</keyword>
<proteinExistence type="inferred from homology"/>
<evidence type="ECO:0000256" key="1">
    <source>
        <dbReference type="ARBA" id="ARBA00004141"/>
    </source>
</evidence>
<evidence type="ECO:0000256" key="6">
    <source>
        <dbReference type="ARBA" id="ARBA00016939"/>
    </source>
</evidence>
<evidence type="ECO:0000256" key="11">
    <source>
        <dbReference type="ARBA" id="ARBA00022989"/>
    </source>
</evidence>
<evidence type="ECO:0000256" key="12">
    <source>
        <dbReference type="ARBA" id="ARBA00023002"/>
    </source>
</evidence>
<feature type="domain" description="Cytochrome b5 heme-binding" evidence="18">
    <location>
        <begin position="4"/>
        <end position="79"/>
    </location>
</feature>
<dbReference type="CDD" id="cd03506">
    <property type="entry name" value="Delta6-FADS-like"/>
    <property type="match status" value="1"/>
</dbReference>